<name>A0A9P8ARS0_9AGAR</name>
<protein>
    <submittedName>
        <fullName evidence="1">Uncharacterized protein</fullName>
    </submittedName>
</protein>
<dbReference type="GeneID" id="66109001"/>
<accession>A0A9P8ARS0</accession>
<evidence type="ECO:0000313" key="2">
    <source>
        <dbReference type="Proteomes" id="UP000812287"/>
    </source>
</evidence>
<dbReference type="Proteomes" id="UP000812287">
    <property type="component" value="Unassembled WGS sequence"/>
</dbReference>
<reference evidence="1" key="1">
    <citation type="submission" date="2020-11" db="EMBL/GenBank/DDBJ databases">
        <title>Adaptations for nitrogen fixation in a non-lichenized fungal sporocarp promotes dispersal by wood-feeding termites.</title>
        <authorList>
            <consortium name="DOE Joint Genome Institute"/>
            <person name="Koch R.A."/>
            <person name="Yoon G."/>
            <person name="Arayal U."/>
            <person name="Lail K."/>
            <person name="Amirebrahimi M."/>
            <person name="Labutti K."/>
            <person name="Lipzen A."/>
            <person name="Riley R."/>
            <person name="Barry K."/>
            <person name="Henrissat B."/>
            <person name="Grigoriev I.V."/>
            <person name="Herr J.R."/>
            <person name="Aime M.C."/>
        </authorList>
    </citation>
    <scope>NUCLEOTIDE SEQUENCE</scope>
    <source>
        <strain evidence="1">MCA 3950</strain>
    </source>
</reference>
<sequence length="65" mass="7538">MTTLSFQRSMVENWTWGINIVVRDGLIMEQAKTPFGSITGTRSERFNIQSWQANHNRQKYGCTLT</sequence>
<gene>
    <name evidence="1" type="ORF">BT62DRAFT_934315</name>
</gene>
<comment type="caution">
    <text evidence="1">The sequence shown here is derived from an EMBL/GenBank/DDBJ whole genome shotgun (WGS) entry which is preliminary data.</text>
</comment>
<dbReference type="AlphaFoldDB" id="A0A9P8ARS0"/>
<evidence type="ECO:0000313" key="1">
    <source>
        <dbReference type="EMBL" id="KAG7444142.1"/>
    </source>
</evidence>
<keyword evidence="2" id="KW-1185">Reference proteome</keyword>
<dbReference type="EMBL" id="MU250541">
    <property type="protein sequence ID" value="KAG7444142.1"/>
    <property type="molecule type" value="Genomic_DNA"/>
</dbReference>
<organism evidence="1 2">
    <name type="scientific">Guyanagaster necrorhizus</name>
    <dbReference type="NCBI Taxonomy" id="856835"/>
    <lineage>
        <taxon>Eukaryota</taxon>
        <taxon>Fungi</taxon>
        <taxon>Dikarya</taxon>
        <taxon>Basidiomycota</taxon>
        <taxon>Agaricomycotina</taxon>
        <taxon>Agaricomycetes</taxon>
        <taxon>Agaricomycetidae</taxon>
        <taxon>Agaricales</taxon>
        <taxon>Marasmiineae</taxon>
        <taxon>Physalacriaceae</taxon>
        <taxon>Guyanagaster</taxon>
    </lineage>
</organism>
<dbReference type="RefSeq" id="XP_043037642.1">
    <property type="nucleotide sequence ID" value="XM_043186704.1"/>
</dbReference>
<proteinExistence type="predicted"/>